<proteinExistence type="inferred from homology"/>
<evidence type="ECO:0000313" key="6">
    <source>
        <dbReference type="Proteomes" id="UP000092462"/>
    </source>
</evidence>
<dbReference type="Pfam" id="PF01395">
    <property type="entry name" value="PBP_GOBP"/>
    <property type="match status" value="1"/>
</dbReference>
<dbReference type="EnsemblMetazoa" id="PPAI006819-RA">
    <property type="protein sequence ID" value="PPAI006819-PA"/>
    <property type="gene ID" value="PPAI006819"/>
</dbReference>
<comment type="similarity">
    <text evidence="2">Belongs to the PBP/GOBP family.</text>
</comment>
<protein>
    <recommendedName>
        <fullName evidence="7">Odorant binding protein</fullName>
    </recommendedName>
</protein>
<dbReference type="CDD" id="cd23992">
    <property type="entry name" value="PBP_GOBP"/>
    <property type="match status" value="1"/>
</dbReference>
<evidence type="ECO:0000313" key="5">
    <source>
        <dbReference type="EnsemblMetazoa" id="PPAI006819-PA"/>
    </source>
</evidence>
<sequence length="96" mass="10966">MIAALTDMQIFKIVSKEHIKEFSDGEPIEDEALKCYMNCLFHEVEVVDDTGHVHFEKLINRIPESMKERAMPVITKCQNPVGPNLSVSQPVNRLKL</sequence>
<dbReference type="SUPFAM" id="SSF47565">
    <property type="entry name" value="Insect pheromone/odorant-binding proteins"/>
    <property type="match status" value="1"/>
</dbReference>
<reference evidence="5" key="1">
    <citation type="submission" date="2022-08" db="UniProtKB">
        <authorList>
            <consortium name="EnsemblMetazoa"/>
        </authorList>
    </citation>
    <scope>IDENTIFICATION</scope>
    <source>
        <strain evidence="5">Israel</strain>
    </source>
</reference>
<keyword evidence="4" id="KW-0800">Toxin</keyword>
<evidence type="ECO:0000256" key="1">
    <source>
        <dbReference type="ARBA" id="ARBA00004613"/>
    </source>
</evidence>
<keyword evidence="3" id="KW-0964">Secreted</keyword>
<name>A0A1B0DFK8_PHLPP</name>
<keyword evidence="6" id="KW-1185">Reference proteome</keyword>
<dbReference type="Proteomes" id="UP000092462">
    <property type="component" value="Unassembled WGS sequence"/>
</dbReference>
<accession>A0A1B0DFK8</accession>
<dbReference type="VEuPathDB" id="VectorBase:PPAPM1_003756"/>
<dbReference type="Gene3D" id="1.10.238.20">
    <property type="entry name" value="Pheromone/general odorant binding protein domain"/>
    <property type="match status" value="1"/>
</dbReference>
<dbReference type="VEuPathDB" id="VectorBase:PPAI006819"/>
<evidence type="ECO:0008006" key="7">
    <source>
        <dbReference type="Google" id="ProtNLM"/>
    </source>
</evidence>
<evidence type="ECO:0000256" key="2">
    <source>
        <dbReference type="ARBA" id="ARBA00008098"/>
    </source>
</evidence>
<organism evidence="5 6">
    <name type="scientific">Phlebotomus papatasi</name>
    <name type="common">Sandfly</name>
    <dbReference type="NCBI Taxonomy" id="29031"/>
    <lineage>
        <taxon>Eukaryota</taxon>
        <taxon>Metazoa</taxon>
        <taxon>Ecdysozoa</taxon>
        <taxon>Arthropoda</taxon>
        <taxon>Hexapoda</taxon>
        <taxon>Insecta</taxon>
        <taxon>Pterygota</taxon>
        <taxon>Neoptera</taxon>
        <taxon>Endopterygota</taxon>
        <taxon>Diptera</taxon>
        <taxon>Nematocera</taxon>
        <taxon>Psychodoidea</taxon>
        <taxon>Psychodidae</taxon>
        <taxon>Phlebotomus</taxon>
        <taxon>Phlebotomus</taxon>
    </lineage>
</organism>
<evidence type="ECO:0000256" key="4">
    <source>
        <dbReference type="ARBA" id="ARBA00022656"/>
    </source>
</evidence>
<dbReference type="GO" id="GO:0090729">
    <property type="term" value="F:toxin activity"/>
    <property type="evidence" value="ECO:0007669"/>
    <property type="project" value="UniProtKB-KW"/>
</dbReference>
<dbReference type="PRINTS" id="PR00485">
    <property type="entry name" value="MEALWORMBTLB"/>
</dbReference>
<comment type="subcellular location">
    <subcellularLocation>
        <location evidence="1">Secreted</location>
    </subcellularLocation>
</comment>
<dbReference type="InterPro" id="IPR006170">
    <property type="entry name" value="PBP/GOBP"/>
</dbReference>
<dbReference type="InterPro" id="IPR036728">
    <property type="entry name" value="PBP_GOBP_sf"/>
</dbReference>
<dbReference type="GO" id="GO:0005576">
    <property type="term" value="C:extracellular region"/>
    <property type="evidence" value="ECO:0007669"/>
    <property type="project" value="UniProtKB-SubCell"/>
</dbReference>
<evidence type="ECO:0000256" key="3">
    <source>
        <dbReference type="ARBA" id="ARBA00022525"/>
    </source>
</evidence>
<dbReference type="AlphaFoldDB" id="A0A1B0DFK8"/>
<dbReference type="EMBL" id="AJVK01058800">
    <property type="status" value="NOT_ANNOTATED_CDS"/>
    <property type="molecule type" value="Genomic_DNA"/>
</dbReference>
<dbReference type="GO" id="GO:0005549">
    <property type="term" value="F:odorant binding"/>
    <property type="evidence" value="ECO:0007669"/>
    <property type="project" value="InterPro"/>
</dbReference>